<dbReference type="AlphaFoldDB" id="A0A2V1DLD8"/>
<keyword evidence="3" id="KW-0732">Signal</keyword>
<evidence type="ECO:0008006" key="6">
    <source>
        <dbReference type="Google" id="ProtNLM"/>
    </source>
</evidence>
<feature type="signal peptide" evidence="3">
    <location>
        <begin position="1"/>
        <end position="19"/>
    </location>
</feature>
<dbReference type="EMBL" id="KZ805401">
    <property type="protein sequence ID" value="PVH98996.1"/>
    <property type="molecule type" value="Genomic_DNA"/>
</dbReference>
<keyword evidence="2" id="KW-0812">Transmembrane</keyword>
<organism evidence="4 5">
    <name type="scientific">Periconia macrospinosa</name>
    <dbReference type="NCBI Taxonomy" id="97972"/>
    <lineage>
        <taxon>Eukaryota</taxon>
        <taxon>Fungi</taxon>
        <taxon>Dikarya</taxon>
        <taxon>Ascomycota</taxon>
        <taxon>Pezizomycotina</taxon>
        <taxon>Dothideomycetes</taxon>
        <taxon>Pleosporomycetidae</taxon>
        <taxon>Pleosporales</taxon>
        <taxon>Massarineae</taxon>
        <taxon>Periconiaceae</taxon>
        <taxon>Periconia</taxon>
    </lineage>
</organism>
<name>A0A2V1DLD8_9PLEO</name>
<evidence type="ECO:0000313" key="4">
    <source>
        <dbReference type="EMBL" id="PVH98996.1"/>
    </source>
</evidence>
<dbReference type="STRING" id="97972.A0A2V1DLD8"/>
<proteinExistence type="predicted"/>
<reference evidence="4 5" key="1">
    <citation type="journal article" date="2018" name="Sci. Rep.">
        <title>Comparative genomics provides insights into the lifestyle and reveals functional heterogeneity of dark septate endophytic fungi.</title>
        <authorList>
            <person name="Knapp D.G."/>
            <person name="Nemeth J.B."/>
            <person name="Barry K."/>
            <person name="Hainaut M."/>
            <person name="Henrissat B."/>
            <person name="Johnson J."/>
            <person name="Kuo A."/>
            <person name="Lim J.H.P."/>
            <person name="Lipzen A."/>
            <person name="Nolan M."/>
            <person name="Ohm R.A."/>
            <person name="Tamas L."/>
            <person name="Grigoriev I.V."/>
            <person name="Spatafora J.W."/>
            <person name="Nagy L.G."/>
            <person name="Kovacs G.M."/>
        </authorList>
    </citation>
    <scope>NUCLEOTIDE SEQUENCE [LARGE SCALE GENOMIC DNA]</scope>
    <source>
        <strain evidence="4 5">DSE2036</strain>
    </source>
</reference>
<feature type="chain" id="PRO_5016020165" description="Mid2 domain-containing protein" evidence="3">
    <location>
        <begin position="20"/>
        <end position="337"/>
    </location>
</feature>
<feature type="compositionally biased region" description="Low complexity" evidence="1">
    <location>
        <begin position="174"/>
        <end position="202"/>
    </location>
</feature>
<protein>
    <recommendedName>
        <fullName evidence="6">Mid2 domain-containing protein</fullName>
    </recommendedName>
</protein>
<feature type="transmembrane region" description="Helical" evidence="2">
    <location>
        <begin position="216"/>
        <end position="241"/>
    </location>
</feature>
<keyword evidence="2" id="KW-0472">Membrane</keyword>
<feature type="region of interest" description="Disordered" evidence="1">
    <location>
        <begin position="174"/>
        <end position="212"/>
    </location>
</feature>
<dbReference type="OrthoDB" id="5347452at2759"/>
<evidence type="ECO:0000256" key="2">
    <source>
        <dbReference type="SAM" id="Phobius"/>
    </source>
</evidence>
<gene>
    <name evidence="4" type="ORF">DM02DRAFT_22594</name>
</gene>
<accession>A0A2V1DLD8</accession>
<keyword evidence="2" id="KW-1133">Transmembrane helix</keyword>
<evidence type="ECO:0000256" key="3">
    <source>
        <dbReference type="SAM" id="SignalP"/>
    </source>
</evidence>
<keyword evidence="5" id="KW-1185">Reference proteome</keyword>
<dbReference type="Proteomes" id="UP000244855">
    <property type="component" value="Unassembled WGS sequence"/>
</dbReference>
<evidence type="ECO:0000313" key="5">
    <source>
        <dbReference type="Proteomes" id="UP000244855"/>
    </source>
</evidence>
<feature type="compositionally biased region" description="Polar residues" evidence="1">
    <location>
        <begin position="203"/>
        <end position="212"/>
    </location>
</feature>
<evidence type="ECO:0000256" key="1">
    <source>
        <dbReference type="SAM" id="MobiDB-lite"/>
    </source>
</evidence>
<sequence>MLIHAFCAVIAPAFASAAAYPWALPEPTLAIPAVDGWSPAPTAAPKVGGFELFPRAEGDTVCGFISGLSTSSLTCPPGKSSICATNTYFGVHGCCDPGNIENCDIPTTCVPSSLMPASCSDAKCSSNALVKKCTATEAPECFVWNFVYSTARTTTMTEWGCAAKHGTAIVERSWSSSSSKSSSSTRTTSSTASSSTEPSPTTLAQSQAPSKPNNTAAIVGGTVGGLVVVGAVASFIVYLLYRDRRLKREAAAHQSWVSGTTANNNNNPEGVTEFSPHGFVPANAWEADDNKTWGGSPTTVQVMGSPVMAETGTHGNGHATSFGVAEAHGQAVYEAPA</sequence>